<name>E7RYZ4_9BURK</name>
<organism evidence="1 2">
    <name type="scientific">Lautropia mirabilis ATCC 51599</name>
    <dbReference type="NCBI Taxonomy" id="887898"/>
    <lineage>
        <taxon>Bacteria</taxon>
        <taxon>Pseudomonadati</taxon>
        <taxon>Pseudomonadota</taxon>
        <taxon>Betaproteobacteria</taxon>
        <taxon>Burkholderiales</taxon>
        <taxon>Burkholderiaceae</taxon>
        <taxon>Lautropia</taxon>
    </lineage>
</organism>
<sequence>MRIHENEVGCDTRPPSWCQALLPAWPRRFHVRNPNVATRHIAKMYYARG</sequence>
<evidence type="ECO:0000313" key="2">
    <source>
        <dbReference type="Proteomes" id="UP000011021"/>
    </source>
</evidence>
<dbReference type="HOGENOM" id="CLU_3137166_0_0_4"/>
<protein>
    <submittedName>
        <fullName evidence="1">Uncharacterized protein</fullName>
    </submittedName>
</protein>
<reference evidence="1 2" key="1">
    <citation type="submission" date="2010-12" db="EMBL/GenBank/DDBJ databases">
        <authorList>
            <person name="Muzny D."/>
            <person name="Qin X."/>
            <person name="Deng J."/>
            <person name="Jiang H."/>
            <person name="Liu Y."/>
            <person name="Qu J."/>
            <person name="Song X.-Z."/>
            <person name="Zhang L."/>
            <person name="Thornton R."/>
            <person name="Coyle M."/>
            <person name="Francisco L."/>
            <person name="Jackson L."/>
            <person name="Javaid M."/>
            <person name="Korchina V."/>
            <person name="Kovar C."/>
            <person name="Mata R."/>
            <person name="Mathew T."/>
            <person name="Ngo R."/>
            <person name="Nguyen L."/>
            <person name="Nguyen N."/>
            <person name="Okwuonu G."/>
            <person name="Ongeri F."/>
            <person name="Pham C."/>
            <person name="Simmons D."/>
            <person name="Wilczek-Boney K."/>
            <person name="Hale W."/>
            <person name="Jakkamsetti A."/>
            <person name="Pham P."/>
            <person name="Ruth R."/>
            <person name="San Lucas F."/>
            <person name="Warren J."/>
            <person name="Zhang J."/>
            <person name="Zhao Z."/>
            <person name="Zhou C."/>
            <person name="Zhu D."/>
            <person name="Lee S."/>
            <person name="Bess C."/>
            <person name="Blankenburg K."/>
            <person name="Forbes L."/>
            <person name="Fu Q."/>
            <person name="Gubbala S."/>
            <person name="Hirani K."/>
            <person name="Jayaseelan J.C."/>
            <person name="Lara F."/>
            <person name="Munidasa M."/>
            <person name="Palculict T."/>
            <person name="Patil S."/>
            <person name="Pu L.-L."/>
            <person name="Saada N."/>
            <person name="Tang L."/>
            <person name="Weissenberger G."/>
            <person name="Zhu Y."/>
            <person name="Hemphill L."/>
            <person name="Shang Y."/>
            <person name="Youmans B."/>
            <person name="Ayvaz T."/>
            <person name="Ross M."/>
            <person name="Santibanez J."/>
            <person name="Aqrawi P."/>
            <person name="Gross S."/>
            <person name="Joshi V."/>
            <person name="Fowler G."/>
            <person name="Nazareth L."/>
            <person name="Reid J."/>
            <person name="Worley K."/>
            <person name="Petrosino J."/>
            <person name="Highlander S."/>
            <person name="Gibbs R."/>
        </authorList>
    </citation>
    <scope>NUCLEOTIDE SEQUENCE [LARGE SCALE GENOMIC DNA]</scope>
    <source>
        <strain evidence="1 2">ATCC 51599</strain>
    </source>
</reference>
<gene>
    <name evidence="1" type="ORF">HMPREF0551_1908</name>
</gene>
<accession>E7RYZ4</accession>
<keyword evidence="2" id="KW-1185">Reference proteome</keyword>
<evidence type="ECO:0000313" key="1">
    <source>
        <dbReference type="EMBL" id="EFV94468.1"/>
    </source>
</evidence>
<dbReference type="AlphaFoldDB" id="E7RYZ4"/>
<dbReference type="Proteomes" id="UP000011021">
    <property type="component" value="Unassembled WGS sequence"/>
</dbReference>
<proteinExistence type="predicted"/>
<dbReference type="EMBL" id="AEQP01000020">
    <property type="protein sequence ID" value="EFV94468.1"/>
    <property type="molecule type" value="Genomic_DNA"/>
</dbReference>
<comment type="caution">
    <text evidence="1">The sequence shown here is derived from an EMBL/GenBank/DDBJ whole genome shotgun (WGS) entry which is preliminary data.</text>
</comment>